<gene>
    <name evidence="4" type="primary">rplM</name>
    <name evidence="5" type="ORF">US52_C0003G0012</name>
</gene>
<dbReference type="GO" id="GO:0006412">
    <property type="term" value="P:translation"/>
    <property type="evidence" value="ECO:0007669"/>
    <property type="project" value="UniProtKB-UniRule"/>
</dbReference>
<keyword evidence="3 4" id="KW-0687">Ribonucleoprotein</keyword>
<dbReference type="SUPFAM" id="SSF52161">
    <property type="entry name" value="Ribosomal protein L13"/>
    <property type="match status" value="1"/>
</dbReference>
<evidence type="ECO:0000256" key="1">
    <source>
        <dbReference type="ARBA" id="ARBA00006227"/>
    </source>
</evidence>
<comment type="function">
    <text evidence="4">This protein is one of the early assembly proteins of the 50S ribosomal subunit, although it is not seen to bind rRNA by itself. It is important during the early stages of 50S assembly.</text>
</comment>
<dbReference type="CDD" id="cd00392">
    <property type="entry name" value="Ribosomal_L13"/>
    <property type="match status" value="1"/>
</dbReference>
<dbReference type="GO" id="GO:0017148">
    <property type="term" value="P:negative regulation of translation"/>
    <property type="evidence" value="ECO:0007669"/>
    <property type="project" value="TreeGrafter"/>
</dbReference>
<evidence type="ECO:0000313" key="6">
    <source>
        <dbReference type="Proteomes" id="UP000034852"/>
    </source>
</evidence>
<comment type="subunit">
    <text evidence="4">Part of the 50S ribosomal subunit.</text>
</comment>
<dbReference type="Pfam" id="PF00572">
    <property type="entry name" value="Ribosomal_L13"/>
    <property type="match status" value="1"/>
</dbReference>
<dbReference type="InterPro" id="IPR036899">
    <property type="entry name" value="Ribosomal_uL13_sf"/>
</dbReference>
<dbReference type="GO" id="GO:0005840">
    <property type="term" value="C:ribosome"/>
    <property type="evidence" value="ECO:0007669"/>
    <property type="project" value="UniProtKB-KW"/>
</dbReference>
<name>A0A0G0K6L3_9BACT</name>
<dbReference type="GO" id="GO:0003729">
    <property type="term" value="F:mRNA binding"/>
    <property type="evidence" value="ECO:0007669"/>
    <property type="project" value="TreeGrafter"/>
</dbReference>
<evidence type="ECO:0000256" key="4">
    <source>
        <dbReference type="HAMAP-Rule" id="MF_01366"/>
    </source>
</evidence>
<keyword evidence="2 4" id="KW-0689">Ribosomal protein</keyword>
<dbReference type="AlphaFoldDB" id="A0A0G0K6L3"/>
<protein>
    <recommendedName>
        <fullName evidence="4">Large ribosomal subunit protein uL13</fullName>
    </recommendedName>
</protein>
<dbReference type="EMBL" id="LBTH01000003">
    <property type="protein sequence ID" value="KKQ36271.1"/>
    <property type="molecule type" value="Genomic_DNA"/>
</dbReference>
<dbReference type="HAMAP" id="MF_01366">
    <property type="entry name" value="Ribosomal_uL13"/>
    <property type="match status" value="1"/>
</dbReference>
<dbReference type="Gene3D" id="3.90.1180.10">
    <property type="entry name" value="Ribosomal protein L13"/>
    <property type="match status" value="1"/>
</dbReference>
<dbReference type="InterPro" id="IPR005823">
    <property type="entry name" value="Ribosomal_uL13_bac-type"/>
</dbReference>
<reference evidence="5 6" key="1">
    <citation type="journal article" date="2015" name="Nature">
        <title>rRNA introns, odd ribosomes, and small enigmatic genomes across a large radiation of phyla.</title>
        <authorList>
            <person name="Brown C.T."/>
            <person name="Hug L.A."/>
            <person name="Thomas B.C."/>
            <person name="Sharon I."/>
            <person name="Castelle C.J."/>
            <person name="Singh A."/>
            <person name="Wilkins M.J."/>
            <person name="Williams K.H."/>
            <person name="Banfield J.F."/>
        </authorList>
    </citation>
    <scope>NUCLEOTIDE SEQUENCE [LARGE SCALE GENOMIC DNA]</scope>
</reference>
<dbReference type="NCBIfam" id="TIGR01066">
    <property type="entry name" value="rplM_bact"/>
    <property type="match status" value="1"/>
</dbReference>
<dbReference type="InterPro" id="IPR005822">
    <property type="entry name" value="Ribosomal_uL13"/>
</dbReference>
<accession>A0A0G0K6L3</accession>
<evidence type="ECO:0000256" key="3">
    <source>
        <dbReference type="ARBA" id="ARBA00023274"/>
    </source>
</evidence>
<dbReference type="GO" id="GO:1990904">
    <property type="term" value="C:ribonucleoprotein complex"/>
    <property type="evidence" value="ECO:0007669"/>
    <property type="project" value="UniProtKB-KW"/>
</dbReference>
<dbReference type="PIRSF" id="PIRSF002181">
    <property type="entry name" value="Ribosomal_L13"/>
    <property type="match status" value="1"/>
</dbReference>
<dbReference type="GO" id="GO:0003735">
    <property type="term" value="F:structural constituent of ribosome"/>
    <property type="evidence" value="ECO:0007669"/>
    <property type="project" value="InterPro"/>
</dbReference>
<dbReference type="PATRIC" id="fig|1619087.5.peg.43"/>
<dbReference type="PANTHER" id="PTHR11545">
    <property type="entry name" value="RIBOSOMAL PROTEIN L13"/>
    <property type="match status" value="1"/>
</dbReference>
<evidence type="ECO:0000256" key="2">
    <source>
        <dbReference type="ARBA" id="ARBA00022980"/>
    </source>
</evidence>
<sequence length="145" mass="16840">MKTRTIKKNEIKAKWYLLDAEGIRLGQLARKAAVTLIGKDKVNFSDNLLSGDYVVIINAKKVSIYPKKKESKKYYRHSGYMGSLKVENFQDLLKRKPEQIIENAVKGMLPNNKLRKQMLKRLFVYPASEHKNEAQKPEKLLFNTK</sequence>
<evidence type="ECO:0000313" key="5">
    <source>
        <dbReference type="EMBL" id="KKQ36271.1"/>
    </source>
</evidence>
<comment type="caution">
    <text evidence="5">The sequence shown here is derived from an EMBL/GenBank/DDBJ whole genome shotgun (WGS) entry which is preliminary data.</text>
</comment>
<proteinExistence type="inferred from homology"/>
<organism evidence="5 6">
    <name type="scientific">candidate division WS6 bacterium GW2011_GWA2_37_6</name>
    <dbReference type="NCBI Taxonomy" id="1619087"/>
    <lineage>
        <taxon>Bacteria</taxon>
        <taxon>Candidatus Dojkabacteria</taxon>
    </lineage>
</organism>
<dbReference type="PANTHER" id="PTHR11545:SF2">
    <property type="entry name" value="LARGE RIBOSOMAL SUBUNIT PROTEIN UL13M"/>
    <property type="match status" value="1"/>
</dbReference>
<comment type="similarity">
    <text evidence="1 4">Belongs to the universal ribosomal protein uL13 family.</text>
</comment>
<dbReference type="Proteomes" id="UP000034852">
    <property type="component" value="Unassembled WGS sequence"/>
</dbReference>